<evidence type="ECO:0000256" key="11">
    <source>
        <dbReference type="ARBA" id="ARBA00031501"/>
    </source>
</evidence>
<dbReference type="CDD" id="cd05467">
    <property type="entry name" value="CBM20"/>
    <property type="match status" value="1"/>
</dbReference>
<dbReference type="InterPro" id="IPR013784">
    <property type="entry name" value="Carb-bd-like_fold"/>
</dbReference>
<evidence type="ECO:0000256" key="4">
    <source>
        <dbReference type="ARBA" id="ARBA00012560"/>
    </source>
</evidence>
<dbReference type="GO" id="GO:0004134">
    <property type="term" value="F:4-alpha-glucanotransferase activity"/>
    <property type="evidence" value="ECO:0007669"/>
    <property type="project" value="UniProtKB-EC"/>
</dbReference>
<keyword evidence="6" id="KW-0963">Cytoplasm</keyword>
<dbReference type="SUPFAM" id="SSF51445">
    <property type="entry name" value="(Trans)glycosidases"/>
    <property type="match status" value="1"/>
</dbReference>
<dbReference type="Gene3D" id="3.20.20.80">
    <property type="entry name" value="Glycosidases"/>
    <property type="match status" value="2"/>
</dbReference>
<gene>
    <name evidence="13" type="primary">DPE2</name>
    <name evidence="13" type="ORF">ING2E5A_1315</name>
</gene>
<accession>A0A1G4G6I2</accession>
<evidence type="ECO:0000256" key="10">
    <source>
        <dbReference type="ARBA" id="ARBA00031423"/>
    </source>
</evidence>
<dbReference type="EC" id="2.4.1.25" evidence="4"/>
<evidence type="ECO:0000256" key="9">
    <source>
        <dbReference type="ARBA" id="ARBA00023277"/>
    </source>
</evidence>
<evidence type="ECO:0000256" key="2">
    <source>
        <dbReference type="ARBA" id="ARBA00004496"/>
    </source>
</evidence>
<protein>
    <recommendedName>
        <fullName evidence="5">4-alpha-glucanotransferase</fullName>
        <ecNumber evidence="4">2.4.1.25</ecNumber>
    </recommendedName>
    <alternativeName>
        <fullName evidence="10">Amylomaltase</fullName>
    </alternativeName>
    <alternativeName>
        <fullName evidence="11">Disproportionating enzyme</fullName>
    </alternativeName>
</protein>
<evidence type="ECO:0000256" key="3">
    <source>
        <dbReference type="ARBA" id="ARBA00005684"/>
    </source>
</evidence>
<dbReference type="AlphaFoldDB" id="A0A1G4G6I2"/>
<comment type="catalytic activity">
    <reaction evidence="1">
        <text>Transfers a segment of a (1-&gt;4)-alpha-D-glucan to a new position in an acceptor, which may be glucose or a (1-&gt;4)-alpha-D-glucan.</text>
        <dbReference type="EC" id="2.4.1.25"/>
    </reaction>
</comment>
<evidence type="ECO:0000256" key="7">
    <source>
        <dbReference type="ARBA" id="ARBA00022676"/>
    </source>
</evidence>
<comment type="similarity">
    <text evidence="3">Belongs to the disproportionating enzyme family.</text>
</comment>
<keyword evidence="9" id="KW-0119">Carbohydrate metabolism</keyword>
<dbReference type="SUPFAM" id="SSF49452">
    <property type="entry name" value="Starch-binding domain-like"/>
    <property type="match status" value="2"/>
</dbReference>
<dbReference type="RefSeq" id="WP_071136682.1">
    <property type="nucleotide sequence ID" value="NZ_DUQN01000029.1"/>
</dbReference>
<dbReference type="KEGG" id="pmuc:ING2E5A_1315"/>
<name>A0A1G4G6I2_9BACT</name>
<dbReference type="InterPro" id="IPR002044">
    <property type="entry name" value="CBM20"/>
</dbReference>
<sequence>MCFITFQINYHTRLGQELYLSGSVPELGNLTETDALRLTCKGDVWSTTIEMGMAGEIEYCYLLKEQGRTIRREWGRLRRLHVDGSATFLVQDYWRERPRHSYLYATAFTDSIFFHPTADIVPHTTPNTLMLNVHAPFVKKGETLVLSGDAEQLGNWDLKRALPIDYLGKCEWQIALDATTLPDMIQYKFVIVDGDSRQPVAWEEGDNRCLCTWPAKNDNCVQVEMGLQFRYDRFSFKGTGTAIPLFSLRSDSSFGIGDFLDLKKMIDWVGLTGQQLVQLLPVNDTTATRTWRDSYPYSAISSYALHPVYLGLAAFPLRNRALMDALLEEAGRLNLLSEVDYEKVLSLKQRYLEELFEQERREVLSSASYQAFYEKNRNWLFPYSVYCYLRDRYETPRFSEWGQFAVYNEDKALRLVNDNPEARRSVDFTGFVQYLLDKQLCEAREYAYGKGIVLKGDIPIGVNRYSVEAWTAGYLFHMDTQTGAPPDDFSPSGQNWGFPTYNWKAMEQDGFAWWKGRLRKMADYFAAYRIDHILGFFRIWEIPAHSVQGLLGHFSPALPYAREELIRAGIPFDEERMTKPFIHESYLPEIFGEFTSEVIGKYLDLSGWRQFSLKREVDTQRKIEHLFSGESDAKSLKIRDGLYALCNEVLFVRDRMNHNLFHPRIALQHSYSYSHLDENVKVALNRLYDDFYYRRHNDFWREQAMRKLPRLISSTSMLVCGEDLGMVPDCVHTVMEELQILSLEIQRMPKVSNLTFADLGSLPYLSVATTSTHDMSPVRLWWREDRKTTQRFFNEVLHRAGDAPGDSSPELCRQIIQQHLDASAMWVILPWQDWMSISEKLSRGNPAEERINVPANPHHYWRYRMHISLDDLLKESELNMAIKTMVNRI</sequence>
<organism evidence="13 14">
    <name type="scientific">Petrimonas mucosa</name>
    <dbReference type="NCBI Taxonomy" id="1642646"/>
    <lineage>
        <taxon>Bacteria</taxon>
        <taxon>Pseudomonadati</taxon>
        <taxon>Bacteroidota</taxon>
        <taxon>Bacteroidia</taxon>
        <taxon>Bacteroidales</taxon>
        <taxon>Dysgonomonadaceae</taxon>
        <taxon>Petrimonas</taxon>
    </lineage>
</organism>
<dbReference type="PANTHER" id="PTHR32518:SF3">
    <property type="entry name" value="4-ALPHA-GLUCANOTRANSFERASE"/>
    <property type="match status" value="1"/>
</dbReference>
<keyword evidence="7 13" id="KW-0328">Glycosyltransferase</keyword>
<dbReference type="GO" id="GO:2001070">
    <property type="term" value="F:starch binding"/>
    <property type="evidence" value="ECO:0007669"/>
    <property type="project" value="InterPro"/>
</dbReference>
<evidence type="ECO:0000256" key="1">
    <source>
        <dbReference type="ARBA" id="ARBA00000439"/>
    </source>
</evidence>
<dbReference type="PROSITE" id="PS51166">
    <property type="entry name" value="CBM20"/>
    <property type="match status" value="2"/>
</dbReference>
<reference evidence="13 14" key="1">
    <citation type="submission" date="2016-08" db="EMBL/GenBank/DDBJ databases">
        <authorList>
            <person name="Seilhamer J.J."/>
        </authorList>
    </citation>
    <scope>NUCLEOTIDE SEQUENCE [LARGE SCALE GENOMIC DNA]</scope>
    <source>
        <strain evidence="13">ING2-E5A</strain>
    </source>
</reference>
<dbReference type="STRING" id="1642646.ING2E5A_1315"/>
<evidence type="ECO:0000256" key="8">
    <source>
        <dbReference type="ARBA" id="ARBA00022679"/>
    </source>
</evidence>
<keyword evidence="8 13" id="KW-0808">Transferase</keyword>
<dbReference type="Gene3D" id="2.60.40.10">
    <property type="entry name" value="Immunoglobulins"/>
    <property type="match status" value="2"/>
</dbReference>
<feature type="domain" description="CBM20" evidence="12">
    <location>
        <begin position="121"/>
        <end position="231"/>
    </location>
</feature>
<comment type="subcellular location">
    <subcellularLocation>
        <location evidence="2">Cytoplasm</location>
    </subcellularLocation>
</comment>
<proteinExistence type="inferred from homology"/>
<dbReference type="SMART" id="SM01065">
    <property type="entry name" value="CBM_2"/>
    <property type="match status" value="2"/>
</dbReference>
<keyword evidence="14" id="KW-1185">Reference proteome</keyword>
<dbReference type="GO" id="GO:0005737">
    <property type="term" value="C:cytoplasm"/>
    <property type="evidence" value="ECO:0007669"/>
    <property type="project" value="UniProtKB-SubCell"/>
</dbReference>
<evidence type="ECO:0000256" key="6">
    <source>
        <dbReference type="ARBA" id="ARBA00022490"/>
    </source>
</evidence>
<dbReference type="Pfam" id="PF02446">
    <property type="entry name" value="Glyco_hydro_77"/>
    <property type="match status" value="1"/>
</dbReference>
<dbReference type="Pfam" id="PF00686">
    <property type="entry name" value="CBM_20"/>
    <property type="match status" value="2"/>
</dbReference>
<dbReference type="GO" id="GO:0005975">
    <property type="term" value="P:carbohydrate metabolic process"/>
    <property type="evidence" value="ECO:0007669"/>
    <property type="project" value="InterPro"/>
</dbReference>
<dbReference type="EMBL" id="LT608328">
    <property type="protein sequence ID" value="SCM57389.1"/>
    <property type="molecule type" value="Genomic_DNA"/>
</dbReference>
<dbReference type="InterPro" id="IPR003385">
    <property type="entry name" value="Glyco_hydro_77"/>
</dbReference>
<dbReference type="PANTHER" id="PTHR32518">
    <property type="match status" value="1"/>
</dbReference>
<evidence type="ECO:0000313" key="14">
    <source>
        <dbReference type="Proteomes" id="UP000178485"/>
    </source>
</evidence>
<evidence type="ECO:0000259" key="12">
    <source>
        <dbReference type="PROSITE" id="PS51166"/>
    </source>
</evidence>
<dbReference type="InterPro" id="IPR017853">
    <property type="entry name" value="GH"/>
</dbReference>
<evidence type="ECO:0000256" key="5">
    <source>
        <dbReference type="ARBA" id="ARBA00020295"/>
    </source>
</evidence>
<dbReference type="InterPro" id="IPR013783">
    <property type="entry name" value="Ig-like_fold"/>
</dbReference>
<feature type="domain" description="CBM20" evidence="12">
    <location>
        <begin position="1"/>
        <end position="96"/>
    </location>
</feature>
<dbReference type="Proteomes" id="UP000178485">
    <property type="component" value="Chromosome i"/>
</dbReference>
<evidence type="ECO:0000313" key="13">
    <source>
        <dbReference type="EMBL" id="SCM57389.1"/>
    </source>
</evidence>